<reference evidence="1" key="1">
    <citation type="journal article" date="2015" name="Nature">
        <title>Complex archaea that bridge the gap between prokaryotes and eukaryotes.</title>
        <authorList>
            <person name="Spang A."/>
            <person name="Saw J.H."/>
            <person name="Jorgensen S.L."/>
            <person name="Zaremba-Niedzwiedzka K."/>
            <person name="Martijn J."/>
            <person name="Lind A.E."/>
            <person name="van Eijk R."/>
            <person name="Schleper C."/>
            <person name="Guy L."/>
            <person name="Ettema T.J."/>
        </authorList>
    </citation>
    <scope>NUCLEOTIDE SEQUENCE</scope>
</reference>
<protein>
    <submittedName>
        <fullName evidence="1">Uncharacterized protein</fullName>
    </submittedName>
</protein>
<evidence type="ECO:0000313" key="1">
    <source>
        <dbReference type="EMBL" id="KKM81391.1"/>
    </source>
</evidence>
<name>A0A0F9L2S0_9ZZZZ</name>
<dbReference type="EMBL" id="LAZR01008027">
    <property type="protein sequence ID" value="KKM81391.1"/>
    <property type="molecule type" value="Genomic_DNA"/>
</dbReference>
<gene>
    <name evidence="1" type="ORF">LCGC14_1330330</name>
</gene>
<accession>A0A0F9L2S0</accession>
<organism evidence="1">
    <name type="scientific">marine sediment metagenome</name>
    <dbReference type="NCBI Taxonomy" id="412755"/>
    <lineage>
        <taxon>unclassified sequences</taxon>
        <taxon>metagenomes</taxon>
        <taxon>ecological metagenomes</taxon>
    </lineage>
</organism>
<dbReference type="AlphaFoldDB" id="A0A0F9L2S0"/>
<feature type="non-terminal residue" evidence="1">
    <location>
        <position position="1"/>
    </location>
</feature>
<sequence>VESGKTATLGTFVRTAGTANQVEASTTLDHETGKALGKALETGSASEVIQVRVLL</sequence>
<proteinExistence type="predicted"/>
<comment type="caution">
    <text evidence="1">The sequence shown here is derived from an EMBL/GenBank/DDBJ whole genome shotgun (WGS) entry which is preliminary data.</text>
</comment>